<proteinExistence type="predicted"/>
<feature type="compositionally biased region" description="Basic and acidic residues" evidence="1">
    <location>
        <begin position="85"/>
        <end position="108"/>
    </location>
</feature>
<dbReference type="Proteomes" id="UP000233551">
    <property type="component" value="Unassembled WGS sequence"/>
</dbReference>
<dbReference type="AlphaFoldDB" id="A0A2I0IDK0"/>
<gene>
    <name evidence="2" type="ORF">CRG98_037743</name>
</gene>
<feature type="region of interest" description="Disordered" evidence="1">
    <location>
        <begin position="81"/>
        <end position="138"/>
    </location>
</feature>
<dbReference type="EMBL" id="PGOL01003267">
    <property type="protein sequence ID" value="PKI41873.1"/>
    <property type="molecule type" value="Genomic_DNA"/>
</dbReference>
<evidence type="ECO:0000313" key="3">
    <source>
        <dbReference type="Proteomes" id="UP000233551"/>
    </source>
</evidence>
<comment type="caution">
    <text evidence="2">The sequence shown here is derived from an EMBL/GenBank/DDBJ whole genome shotgun (WGS) entry which is preliminary data.</text>
</comment>
<organism evidence="2 3">
    <name type="scientific">Punica granatum</name>
    <name type="common">Pomegranate</name>
    <dbReference type="NCBI Taxonomy" id="22663"/>
    <lineage>
        <taxon>Eukaryota</taxon>
        <taxon>Viridiplantae</taxon>
        <taxon>Streptophyta</taxon>
        <taxon>Embryophyta</taxon>
        <taxon>Tracheophyta</taxon>
        <taxon>Spermatophyta</taxon>
        <taxon>Magnoliopsida</taxon>
        <taxon>eudicotyledons</taxon>
        <taxon>Gunneridae</taxon>
        <taxon>Pentapetalae</taxon>
        <taxon>rosids</taxon>
        <taxon>malvids</taxon>
        <taxon>Myrtales</taxon>
        <taxon>Lythraceae</taxon>
        <taxon>Punica</taxon>
    </lineage>
</organism>
<keyword evidence="3" id="KW-1185">Reference proteome</keyword>
<name>A0A2I0IDK0_PUNGR</name>
<feature type="region of interest" description="Disordered" evidence="1">
    <location>
        <begin position="1"/>
        <end position="21"/>
    </location>
</feature>
<evidence type="ECO:0000313" key="2">
    <source>
        <dbReference type="EMBL" id="PKI41873.1"/>
    </source>
</evidence>
<sequence length="223" mass="23803">MPPPLSIGTEHRGSGGADEGSVRSMAALRSCYVLRKGPAGPPEMLSSGKEEERSCCCSCSSEGAKVVVETADKLVEPLVLSSSSGKKEPRRGCEIDLLVRDDKPKEEGGSTAWLEVEEEATESSSAEDGASLEEHGGEEAPLACALLVGRSKTQKPVILPRAKGKLESTEGRKENPKGTVLPDTLSGGSIVGENSPRSGTYRRRRREMPWKNGIACDDRPRQL</sequence>
<evidence type="ECO:0000256" key="1">
    <source>
        <dbReference type="SAM" id="MobiDB-lite"/>
    </source>
</evidence>
<accession>A0A2I0IDK0</accession>
<protein>
    <submittedName>
        <fullName evidence="2">Uncharacterized protein</fullName>
    </submittedName>
</protein>
<reference evidence="2 3" key="1">
    <citation type="submission" date="2017-11" db="EMBL/GenBank/DDBJ databases">
        <title>De-novo sequencing of pomegranate (Punica granatum L.) genome.</title>
        <authorList>
            <person name="Akparov Z."/>
            <person name="Amiraslanov A."/>
            <person name="Hajiyeva S."/>
            <person name="Abbasov M."/>
            <person name="Kaur K."/>
            <person name="Hamwieh A."/>
            <person name="Solovyev V."/>
            <person name="Salamov A."/>
            <person name="Braich B."/>
            <person name="Kosarev P."/>
            <person name="Mahmoud A."/>
            <person name="Hajiyev E."/>
            <person name="Babayeva S."/>
            <person name="Izzatullayeva V."/>
            <person name="Mammadov A."/>
            <person name="Mammadov A."/>
            <person name="Sharifova S."/>
            <person name="Ojaghi J."/>
            <person name="Eynullazada K."/>
            <person name="Bayramov B."/>
            <person name="Abdulazimova A."/>
            <person name="Shahmuradov I."/>
        </authorList>
    </citation>
    <scope>NUCLEOTIDE SEQUENCE [LARGE SCALE GENOMIC DNA]</scope>
    <source>
        <strain evidence="3">cv. AG2017</strain>
        <tissue evidence="2">Leaf</tissue>
    </source>
</reference>
<feature type="compositionally biased region" description="Basic and acidic residues" evidence="1">
    <location>
        <begin position="164"/>
        <end position="176"/>
    </location>
</feature>
<feature type="region of interest" description="Disordered" evidence="1">
    <location>
        <begin position="156"/>
        <end position="223"/>
    </location>
</feature>